<dbReference type="NCBIfam" id="NF047352">
    <property type="entry name" value="P_loop_sacsin"/>
    <property type="match status" value="1"/>
</dbReference>
<feature type="region of interest" description="Disordered" evidence="1">
    <location>
        <begin position="294"/>
        <end position="317"/>
    </location>
</feature>
<evidence type="ECO:0000256" key="1">
    <source>
        <dbReference type="SAM" id="MobiDB-lite"/>
    </source>
</evidence>
<proteinExistence type="predicted"/>
<dbReference type="EMBL" id="MU070520">
    <property type="protein sequence ID" value="KAF5827365.1"/>
    <property type="molecule type" value="Genomic_DNA"/>
</dbReference>
<protein>
    <recommendedName>
        <fullName evidence="2">Sacsin/Nov domain-containing protein</fullName>
    </recommendedName>
</protein>
<dbReference type="SUPFAM" id="SSF55874">
    <property type="entry name" value="ATPase domain of HSP90 chaperone/DNA topoisomerase II/histidine kinase"/>
    <property type="match status" value="1"/>
</dbReference>
<evidence type="ECO:0000313" key="3">
    <source>
        <dbReference type="EMBL" id="KAF5827365.1"/>
    </source>
</evidence>
<dbReference type="PANTHER" id="PTHR32387:SF0">
    <property type="entry name" value="PROTEIN NO VEIN"/>
    <property type="match status" value="1"/>
</dbReference>
<dbReference type="Pfam" id="PF25794">
    <property type="entry name" value="SACS"/>
    <property type="match status" value="1"/>
</dbReference>
<comment type="caution">
    <text evidence="3">The sequence shown here is derived from an EMBL/GenBank/DDBJ whole genome shotgun (WGS) entry which is preliminary data.</text>
</comment>
<accession>A0ABQ7FYC5</accession>
<feature type="domain" description="Sacsin/Nov" evidence="2">
    <location>
        <begin position="409"/>
        <end position="476"/>
    </location>
</feature>
<dbReference type="Proteomes" id="UP000815325">
    <property type="component" value="Unassembled WGS sequence"/>
</dbReference>
<dbReference type="InterPro" id="IPR036890">
    <property type="entry name" value="HATPase_C_sf"/>
</dbReference>
<sequence>MAAVQCNCPPSRSRTQWPAVFQEAVGSLDDPELLDDAMARDGWTALELPGGQLIKVPNTTTLKADFKEGLAHLDPVATVATLLGYVAQEGNCSQVVLEPLIVCICERMRNEKKFSGTAEAHKLLTRFVLRCLSLIPSVLRPMLAHHVFLTPLMTEVMDGDAQVTARHLLQCASTIDEDEHSDDNTTSTAGQGRCLLLPMLHALGMHLKLKDLQEHYVEVVWKAGQAAAQDAPGQSAETAVSCTSVAAGMNSSHGGPVEPSSAAGPLKGTSAEAAGGADDAIELLPHSLRAHFEGKRTAPGPAAGATKQEQHPEGTAGGLEPAQAAVAVATKEEQDAQAVIMQIRTEEFDLVDAQHMTQDKKKRNEREGRMLKMLSKDLYSEAHHFQMELVQNADDNHYSPDTVPLLTFDVFDDKILVKNNELGFSAENVRKICTIGDSSKKNKQGYTGEKGIGFKSVFKVTDKPAVHSNHFHFAFDLTADKMLGYIVPSPVRPLPLDMHNPKEVTTCIELPLKEEFQGRRPESRELRDKFNNLCPVLLLFLRNLRRININNVAGQSFHTILADQDSVYPNCLRLRSMRMSYAKGAEQADVVDTSSKWIHVDKVLQPRNPRQGEKIERTCVSVAYPLPKGTDDHELPQRQPVYAYLPVRSYGLKFVVNANWEVPPSREAVYGLSAFNIELASAIPDLAMEALALLKQMPTPRQDRPHFWIDWWLKTLPVDGEVDEPFVSPARQFYGAKLVGKAGLRIWDGAVAGEIQEGSIQT</sequence>
<organism evidence="3 4">
    <name type="scientific">Dunaliella salina</name>
    <name type="common">Green alga</name>
    <name type="synonym">Protococcus salinus</name>
    <dbReference type="NCBI Taxonomy" id="3046"/>
    <lineage>
        <taxon>Eukaryota</taxon>
        <taxon>Viridiplantae</taxon>
        <taxon>Chlorophyta</taxon>
        <taxon>core chlorophytes</taxon>
        <taxon>Chlorophyceae</taxon>
        <taxon>CS clade</taxon>
        <taxon>Chlamydomonadales</taxon>
        <taxon>Dunaliellaceae</taxon>
        <taxon>Dunaliella</taxon>
    </lineage>
</organism>
<evidence type="ECO:0000313" key="4">
    <source>
        <dbReference type="Proteomes" id="UP000815325"/>
    </source>
</evidence>
<reference evidence="3" key="1">
    <citation type="submission" date="2017-08" db="EMBL/GenBank/DDBJ databases">
        <authorList>
            <person name="Polle J.E."/>
            <person name="Barry K."/>
            <person name="Cushman J."/>
            <person name="Schmutz J."/>
            <person name="Tran D."/>
            <person name="Hathwaick L.T."/>
            <person name="Yim W.C."/>
            <person name="Jenkins J."/>
            <person name="Mckie-Krisberg Z.M."/>
            <person name="Prochnik S."/>
            <person name="Lindquist E."/>
            <person name="Dockter R.B."/>
            <person name="Adam C."/>
            <person name="Molina H."/>
            <person name="Bunkerborg J."/>
            <person name="Jin E."/>
            <person name="Buchheim M."/>
            <person name="Magnuson J."/>
        </authorList>
    </citation>
    <scope>NUCLEOTIDE SEQUENCE</scope>
    <source>
        <strain evidence="3">CCAP 19/18</strain>
    </source>
</reference>
<keyword evidence="4" id="KW-1185">Reference proteome</keyword>
<dbReference type="InterPro" id="IPR058210">
    <property type="entry name" value="SACS/Nov_dom"/>
</dbReference>
<gene>
    <name evidence="3" type="ORF">DUNSADRAFT_787</name>
</gene>
<evidence type="ECO:0000259" key="2">
    <source>
        <dbReference type="Pfam" id="PF25794"/>
    </source>
</evidence>
<feature type="region of interest" description="Disordered" evidence="1">
    <location>
        <begin position="248"/>
        <end position="273"/>
    </location>
</feature>
<dbReference type="Gene3D" id="3.30.565.10">
    <property type="entry name" value="Histidine kinase-like ATPase, C-terminal domain"/>
    <property type="match status" value="1"/>
</dbReference>
<name>A0ABQ7FYC5_DUNSA</name>
<dbReference type="PANTHER" id="PTHR32387">
    <property type="entry name" value="WU:FJ29H11"/>
    <property type="match status" value="1"/>
</dbReference>
<dbReference type="InterPro" id="IPR052957">
    <property type="entry name" value="Auxin_embryo_med"/>
</dbReference>